<keyword evidence="1" id="KW-1133">Transmembrane helix</keyword>
<dbReference type="AlphaFoldDB" id="A0A0E9VUT2"/>
<organism evidence="2">
    <name type="scientific">Anguilla anguilla</name>
    <name type="common">European freshwater eel</name>
    <name type="synonym">Muraena anguilla</name>
    <dbReference type="NCBI Taxonomy" id="7936"/>
    <lineage>
        <taxon>Eukaryota</taxon>
        <taxon>Metazoa</taxon>
        <taxon>Chordata</taxon>
        <taxon>Craniata</taxon>
        <taxon>Vertebrata</taxon>
        <taxon>Euteleostomi</taxon>
        <taxon>Actinopterygii</taxon>
        <taxon>Neopterygii</taxon>
        <taxon>Teleostei</taxon>
        <taxon>Anguilliformes</taxon>
        <taxon>Anguillidae</taxon>
        <taxon>Anguilla</taxon>
    </lineage>
</organism>
<evidence type="ECO:0000256" key="1">
    <source>
        <dbReference type="SAM" id="Phobius"/>
    </source>
</evidence>
<dbReference type="PROSITE" id="PS51257">
    <property type="entry name" value="PROKAR_LIPOPROTEIN"/>
    <property type="match status" value="1"/>
</dbReference>
<protein>
    <submittedName>
        <fullName evidence="2">Uncharacterized protein</fullName>
    </submittedName>
</protein>
<reference evidence="2" key="2">
    <citation type="journal article" date="2015" name="Fish Shellfish Immunol.">
        <title>Early steps in the European eel (Anguilla anguilla)-Vibrio vulnificus interaction in the gills: Role of the RtxA13 toxin.</title>
        <authorList>
            <person name="Callol A."/>
            <person name="Pajuelo D."/>
            <person name="Ebbesson L."/>
            <person name="Teles M."/>
            <person name="MacKenzie S."/>
            <person name="Amaro C."/>
        </authorList>
    </citation>
    <scope>NUCLEOTIDE SEQUENCE</scope>
</reference>
<dbReference type="EMBL" id="GBXM01027544">
    <property type="protein sequence ID" value="JAH81033.1"/>
    <property type="molecule type" value="Transcribed_RNA"/>
</dbReference>
<name>A0A0E9VUT2_ANGAN</name>
<keyword evidence="1" id="KW-0812">Transmembrane</keyword>
<evidence type="ECO:0000313" key="2">
    <source>
        <dbReference type="EMBL" id="JAH81033.1"/>
    </source>
</evidence>
<keyword evidence="1" id="KW-0472">Membrane</keyword>
<accession>A0A0E9VUT2</accession>
<reference evidence="2" key="1">
    <citation type="submission" date="2014-11" db="EMBL/GenBank/DDBJ databases">
        <authorList>
            <person name="Amaro Gonzalez C."/>
        </authorList>
    </citation>
    <scope>NUCLEOTIDE SEQUENCE</scope>
</reference>
<feature type="transmembrane region" description="Helical" evidence="1">
    <location>
        <begin position="7"/>
        <end position="35"/>
    </location>
</feature>
<sequence>MAKIIDFSIVFCACFASSCVVRVVYYGLLFLFILFCIL</sequence>
<proteinExistence type="predicted"/>